<dbReference type="Pfam" id="PF22095">
    <property type="entry name" value="BT_3535-like"/>
    <property type="match status" value="1"/>
</dbReference>
<reference evidence="1" key="2">
    <citation type="submission" date="2021-04" db="EMBL/GenBank/DDBJ databases">
        <authorList>
            <person name="Gilroy R."/>
        </authorList>
    </citation>
    <scope>NUCLEOTIDE SEQUENCE</scope>
    <source>
        <strain evidence="1">23274</strain>
    </source>
</reference>
<evidence type="ECO:0000313" key="2">
    <source>
        <dbReference type="Proteomes" id="UP000824202"/>
    </source>
</evidence>
<accession>A0A9D1UZ40</accession>
<dbReference type="AlphaFoldDB" id="A0A9D1UZ40"/>
<dbReference type="PROSITE" id="PS51257">
    <property type="entry name" value="PROKAR_LIPOPROTEIN"/>
    <property type="match status" value="1"/>
</dbReference>
<sequence length="237" mass="26177">MKKAIIAGFALLIIGCLSNGCESPDELEFSEIVQTKTSIKQSDIAPIGSIPEWVKSKVSSDIYAKLEIMSTCCRIDYSFLREDISPERWKDITFAIDGICKEIKIGNISLDHPIIFSVASENVTDSFQTIERLGMLEKGCVGRSKQIELFTSKYGPVLYAIIDYVYNTNTKAVSDIEGEVFLAPLSTGQNASFNGKARAFHLSNNTIQITCNGKLSITDKNGTLLYENVNVDVHFVP</sequence>
<dbReference type="Proteomes" id="UP000824202">
    <property type="component" value="Unassembled WGS sequence"/>
</dbReference>
<comment type="caution">
    <text evidence="1">The sequence shown here is derived from an EMBL/GenBank/DDBJ whole genome shotgun (WGS) entry which is preliminary data.</text>
</comment>
<gene>
    <name evidence="1" type="ORF">H9863_02950</name>
</gene>
<proteinExistence type="predicted"/>
<dbReference type="InterPro" id="IPR054318">
    <property type="entry name" value="BT_3535-like"/>
</dbReference>
<name>A0A9D1UZ40_9BACT</name>
<dbReference type="EMBL" id="DXFT01000058">
    <property type="protein sequence ID" value="HIX03061.1"/>
    <property type="molecule type" value="Genomic_DNA"/>
</dbReference>
<reference evidence="1" key="1">
    <citation type="journal article" date="2021" name="PeerJ">
        <title>Extensive microbial diversity within the chicken gut microbiome revealed by metagenomics and culture.</title>
        <authorList>
            <person name="Gilroy R."/>
            <person name="Ravi A."/>
            <person name="Getino M."/>
            <person name="Pursley I."/>
            <person name="Horton D.L."/>
            <person name="Alikhan N.F."/>
            <person name="Baker D."/>
            <person name="Gharbi K."/>
            <person name="Hall N."/>
            <person name="Watson M."/>
            <person name="Adriaenssens E.M."/>
            <person name="Foster-Nyarko E."/>
            <person name="Jarju S."/>
            <person name="Secka A."/>
            <person name="Antonio M."/>
            <person name="Oren A."/>
            <person name="Chaudhuri R.R."/>
            <person name="La Ragione R."/>
            <person name="Hildebrand F."/>
            <person name="Pallen M.J."/>
        </authorList>
    </citation>
    <scope>NUCLEOTIDE SEQUENCE</scope>
    <source>
        <strain evidence="1">23274</strain>
    </source>
</reference>
<organism evidence="1 2">
    <name type="scientific">Candidatus Odoribacter faecigallinarum</name>
    <dbReference type="NCBI Taxonomy" id="2838706"/>
    <lineage>
        <taxon>Bacteria</taxon>
        <taxon>Pseudomonadati</taxon>
        <taxon>Bacteroidota</taxon>
        <taxon>Bacteroidia</taxon>
        <taxon>Bacteroidales</taxon>
        <taxon>Odoribacteraceae</taxon>
        <taxon>Odoribacter</taxon>
    </lineage>
</organism>
<evidence type="ECO:0000313" key="1">
    <source>
        <dbReference type="EMBL" id="HIX03061.1"/>
    </source>
</evidence>
<protein>
    <recommendedName>
        <fullName evidence="3">Lipoprotein</fullName>
    </recommendedName>
</protein>
<evidence type="ECO:0008006" key="3">
    <source>
        <dbReference type="Google" id="ProtNLM"/>
    </source>
</evidence>